<evidence type="ECO:0000313" key="3">
    <source>
        <dbReference type="EMBL" id="GLR14675.1"/>
    </source>
</evidence>
<comment type="caution">
    <text evidence="3">The sequence shown here is derived from an EMBL/GenBank/DDBJ whole genome shotgun (WGS) entry which is preliminary data.</text>
</comment>
<protein>
    <recommendedName>
        <fullName evidence="2">Isochorismatase-like domain-containing protein</fullName>
    </recommendedName>
</protein>
<sequence>MTWALLVVDGQHAAISQPVLGRIQQLERAFRQTGERVYQVESMAVDQLAPLSPVGGTLYRCGTDAFSGSGLQRHLQDAGISCLVICGSGSDSAIDASVRSALYRGFDVIVASDAHQAYPRGSLSAQAIAEHHNQLLAELVIPGRVLEVLPSEEIIDIVRDEPVLAQAVGW</sequence>
<dbReference type="SUPFAM" id="SSF52499">
    <property type="entry name" value="Isochorismatase-like hydrolases"/>
    <property type="match status" value="1"/>
</dbReference>
<keyword evidence="4" id="KW-1185">Reference proteome</keyword>
<proteinExistence type="predicted"/>
<organism evidence="3 4">
    <name type="scientific">Chitinimonas prasina</name>
    <dbReference type="NCBI Taxonomy" id="1434937"/>
    <lineage>
        <taxon>Bacteria</taxon>
        <taxon>Pseudomonadati</taxon>
        <taxon>Pseudomonadota</taxon>
        <taxon>Betaproteobacteria</taxon>
        <taxon>Neisseriales</taxon>
        <taxon>Chitinibacteraceae</taxon>
        <taxon>Chitinimonas</taxon>
    </lineage>
</organism>
<dbReference type="Gene3D" id="3.40.50.850">
    <property type="entry name" value="Isochorismatase-like"/>
    <property type="match status" value="1"/>
</dbReference>
<evidence type="ECO:0000256" key="1">
    <source>
        <dbReference type="ARBA" id="ARBA00022801"/>
    </source>
</evidence>
<name>A0ABQ5YI39_9NEIS</name>
<dbReference type="PANTHER" id="PTHR43540:SF1">
    <property type="entry name" value="ISOCHORISMATASE HYDROLASE"/>
    <property type="match status" value="1"/>
</dbReference>
<dbReference type="Proteomes" id="UP001156706">
    <property type="component" value="Unassembled WGS sequence"/>
</dbReference>
<dbReference type="InterPro" id="IPR036380">
    <property type="entry name" value="Isochorismatase-like_sf"/>
</dbReference>
<keyword evidence="1" id="KW-0378">Hydrolase</keyword>
<dbReference type="EMBL" id="BSOG01000005">
    <property type="protein sequence ID" value="GLR14675.1"/>
    <property type="molecule type" value="Genomic_DNA"/>
</dbReference>
<evidence type="ECO:0000259" key="2">
    <source>
        <dbReference type="Pfam" id="PF00857"/>
    </source>
</evidence>
<dbReference type="PANTHER" id="PTHR43540">
    <property type="entry name" value="PEROXYUREIDOACRYLATE/UREIDOACRYLATE AMIDOHYDROLASE-RELATED"/>
    <property type="match status" value="1"/>
</dbReference>
<dbReference type="InterPro" id="IPR000868">
    <property type="entry name" value="Isochorismatase-like_dom"/>
</dbReference>
<dbReference type="InterPro" id="IPR050272">
    <property type="entry name" value="Isochorismatase-like_hydrls"/>
</dbReference>
<accession>A0ABQ5YI39</accession>
<feature type="domain" description="Isochorismatase-like" evidence="2">
    <location>
        <begin position="46"/>
        <end position="129"/>
    </location>
</feature>
<dbReference type="RefSeq" id="WP_284197746.1">
    <property type="nucleotide sequence ID" value="NZ_BSOG01000005.1"/>
</dbReference>
<evidence type="ECO:0000313" key="4">
    <source>
        <dbReference type="Proteomes" id="UP001156706"/>
    </source>
</evidence>
<reference evidence="4" key="1">
    <citation type="journal article" date="2019" name="Int. J. Syst. Evol. Microbiol.">
        <title>The Global Catalogue of Microorganisms (GCM) 10K type strain sequencing project: providing services to taxonomists for standard genome sequencing and annotation.</title>
        <authorList>
            <consortium name="The Broad Institute Genomics Platform"/>
            <consortium name="The Broad Institute Genome Sequencing Center for Infectious Disease"/>
            <person name="Wu L."/>
            <person name="Ma J."/>
        </authorList>
    </citation>
    <scope>NUCLEOTIDE SEQUENCE [LARGE SCALE GENOMIC DNA]</scope>
    <source>
        <strain evidence="4">NBRC 110044</strain>
    </source>
</reference>
<gene>
    <name evidence="3" type="ORF">GCM10007907_34650</name>
</gene>
<dbReference type="Pfam" id="PF00857">
    <property type="entry name" value="Isochorismatase"/>
    <property type="match status" value="1"/>
</dbReference>